<accession>A0ABT9BBI3</accession>
<dbReference type="Proteomes" id="UP001176429">
    <property type="component" value="Unassembled WGS sequence"/>
</dbReference>
<sequence length="488" mass="55063">MKTPLWFCLFVLLCAPARIALCQGEPVQRQLTPAQQQADFQLFRKALQEVHPGVYRYTPKAVFDARFDSVAARLTQPQSEQAYYAALTSLVVQLRCGHTKFIPADRDDKYPYHTSQLFPLRLHLLGGRAYVLYNYDGSTAIPAGAELLRIDGRPVDDILTGLLPYVSFADGATTTAKWLELQAFFAGYYAAFAQAADRYTVEYRRPDGQVAQTEVPATTLTTIKAVEKQRAPAARYPLQLDFRPDGAAVLTIDHFWVEGKQQPYAQFLREAFRQLRARGTKSLILDLRNNEGGNDSYGTLLYSYLASKPFRYYQRIGTHARRTSIQRQVHSEWFYGLYRRVFIRRATDGIYEFRGRKGLKLQQPQPEAFGGDVYILTNGWSYSVTAEFAAVARRESRATFIGQETGGAYGGNNSGFFAFVHLPNSGITLGLPVWSYYMAVPDTAHPERGIVPDYVVEPTAADVLRGTDREMEFTLDLIRRKAATSARE</sequence>
<dbReference type="InterPro" id="IPR029045">
    <property type="entry name" value="ClpP/crotonase-like_dom_sf"/>
</dbReference>
<dbReference type="PANTHER" id="PTHR32060">
    <property type="entry name" value="TAIL-SPECIFIC PROTEASE"/>
    <property type="match status" value="1"/>
</dbReference>
<keyword evidence="1" id="KW-0732">Signal</keyword>
<name>A0ABT9BBI3_9BACT</name>
<comment type="caution">
    <text evidence="3">The sequence shown here is derived from an EMBL/GenBank/DDBJ whole genome shotgun (WGS) entry which is preliminary data.</text>
</comment>
<organism evidence="3 4">
    <name type="scientific">Hymenobacter aranciens</name>
    <dbReference type="NCBI Taxonomy" id="3063996"/>
    <lineage>
        <taxon>Bacteria</taxon>
        <taxon>Pseudomonadati</taxon>
        <taxon>Bacteroidota</taxon>
        <taxon>Cytophagia</taxon>
        <taxon>Cytophagales</taxon>
        <taxon>Hymenobacteraceae</taxon>
        <taxon>Hymenobacter</taxon>
    </lineage>
</organism>
<dbReference type="Gene3D" id="3.90.226.10">
    <property type="entry name" value="2-enoyl-CoA Hydratase, Chain A, domain 1"/>
    <property type="match status" value="1"/>
</dbReference>
<dbReference type="RefSeq" id="WP_305005690.1">
    <property type="nucleotide sequence ID" value="NZ_JAUQSY010000003.1"/>
</dbReference>
<evidence type="ECO:0000313" key="3">
    <source>
        <dbReference type="EMBL" id="MDO7874377.1"/>
    </source>
</evidence>
<keyword evidence="4" id="KW-1185">Reference proteome</keyword>
<evidence type="ECO:0000256" key="1">
    <source>
        <dbReference type="SAM" id="SignalP"/>
    </source>
</evidence>
<dbReference type="PANTHER" id="PTHR32060:SF30">
    <property type="entry name" value="CARBOXY-TERMINAL PROCESSING PROTEASE CTPA"/>
    <property type="match status" value="1"/>
</dbReference>
<feature type="domain" description="Tail specific protease" evidence="2">
    <location>
        <begin position="248"/>
        <end position="456"/>
    </location>
</feature>
<proteinExistence type="predicted"/>
<protein>
    <submittedName>
        <fullName evidence="3">S41 family peptidase</fullName>
    </submittedName>
</protein>
<dbReference type="InterPro" id="IPR005151">
    <property type="entry name" value="Tail-specific_protease"/>
</dbReference>
<feature type="chain" id="PRO_5046981844" evidence="1">
    <location>
        <begin position="21"/>
        <end position="488"/>
    </location>
</feature>
<dbReference type="EMBL" id="JAUQSY010000003">
    <property type="protein sequence ID" value="MDO7874377.1"/>
    <property type="molecule type" value="Genomic_DNA"/>
</dbReference>
<feature type="signal peptide" evidence="1">
    <location>
        <begin position="1"/>
        <end position="20"/>
    </location>
</feature>
<gene>
    <name evidence="3" type="ORF">Q5H93_06505</name>
</gene>
<evidence type="ECO:0000259" key="2">
    <source>
        <dbReference type="Pfam" id="PF03572"/>
    </source>
</evidence>
<dbReference type="Pfam" id="PF03572">
    <property type="entry name" value="Peptidase_S41"/>
    <property type="match status" value="1"/>
</dbReference>
<evidence type="ECO:0000313" key="4">
    <source>
        <dbReference type="Proteomes" id="UP001176429"/>
    </source>
</evidence>
<reference evidence="3" key="1">
    <citation type="submission" date="2023-07" db="EMBL/GenBank/DDBJ databases">
        <authorList>
            <person name="Kim M.K."/>
        </authorList>
    </citation>
    <scope>NUCLEOTIDE SEQUENCE</scope>
    <source>
        <strain evidence="3">ASUV-10-1</strain>
    </source>
</reference>
<dbReference type="SUPFAM" id="SSF52096">
    <property type="entry name" value="ClpP/crotonase"/>
    <property type="match status" value="1"/>
</dbReference>